<dbReference type="InterPro" id="IPR014231">
    <property type="entry name" value="Spore_YpjB"/>
</dbReference>
<name>A0ABS4J4L3_9BACL</name>
<proteinExistence type="predicted"/>
<organism evidence="2 3">
    <name type="scientific">Paenibacillus eucommiae</name>
    <dbReference type="NCBI Taxonomy" id="1355755"/>
    <lineage>
        <taxon>Bacteria</taxon>
        <taxon>Bacillati</taxon>
        <taxon>Bacillota</taxon>
        <taxon>Bacilli</taxon>
        <taxon>Bacillales</taxon>
        <taxon>Paenibacillaceae</taxon>
        <taxon>Paenibacillus</taxon>
    </lineage>
</organism>
<keyword evidence="1" id="KW-0472">Membrane</keyword>
<reference evidence="2 3" key="1">
    <citation type="submission" date="2021-03" db="EMBL/GenBank/DDBJ databases">
        <title>Genomic Encyclopedia of Type Strains, Phase IV (KMG-IV): sequencing the most valuable type-strain genomes for metagenomic binning, comparative biology and taxonomic classification.</title>
        <authorList>
            <person name="Goeker M."/>
        </authorList>
    </citation>
    <scope>NUCLEOTIDE SEQUENCE [LARGE SCALE GENOMIC DNA]</scope>
    <source>
        <strain evidence="2 3">DSM 26048</strain>
    </source>
</reference>
<sequence length="287" mass="31908">MFDVHSHHRLILSVLILIMMLTAAGCSGGQKEVSKKEADPQQLKKMAFLNQTADEMYQKAMDGEMMEARNKLLQVSDQITNINFAGVTTIEGLNALTESVTKAKKIYNAASLSPNEGQVAVSIIRLATDALTHKNQPMWLQYYTLLQNDLSLMEAAVHKSNAQEAVSAFNKLNQHISLIHPSLLISREPSEVEKLDSLMNFVRLELSKDPAEYPNIQNGIEQLHRSVDELFGKKSETTAYLPLADPKHPIIWTLVIGAIISSILTFTGWRMFKGGNGYVTIKKKNAG</sequence>
<evidence type="ECO:0000256" key="1">
    <source>
        <dbReference type="SAM" id="Phobius"/>
    </source>
</evidence>
<dbReference type="Proteomes" id="UP001519287">
    <property type="component" value="Unassembled WGS sequence"/>
</dbReference>
<dbReference type="Pfam" id="PF09577">
    <property type="entry name" value="Spore_YpjB"/>
    <property type="match status" value="1"/>
</dbReference>
<accession>A0ABS4J4L3</accession>
<feature type="transmembrane region" description="Helical" evidence="1">
    <location>
        <begin position="250"/>
        <end position="272"/>
    </location>
</feature>
<comment type="caution">
    <text evidence="2">The sequence shown here is derived from an EMBL/GenBank/DDBJ whole genome shotgun (WGS) entry which is preliminary data.</text>
</comment>
<dbReference type="RefSeq" id="WP_209976588.1">
    <property type="nucleotide sequence ID" value="NZ_JAGGLB010000028.1"/>
</dbReference>
<dbReference type="EMBL" id="JAGGLB010000028">
    <property type="protein sequence ID" value="MBP1994755.1"/>
    <property type="molecule type" value="Genomic_DNA"/>
</dbReference>
<protein>
    <submittedName>
        <fullName evidence="2">Sporulation protein YpjB</fullName>
    </submittedName>
</protein>
<keyword evidence="1" id="KW-0812">Transmembrane</keyword>
<keyword evidence="1" id="KW-1133">Transmembrane helix</keyword>
<keyword evidence="3" id="KW-1185">Reference proteome</keyword>
<evidence type="ECO:0000313" key="2">
    <source>
        <dbReference type="EMBL" id="MBP1994755.1"/>
    </source>
</evidence>
<gene>
    <name evidence="2" type="ORF">J2Z66_006395</name>
</gene>
<evidence type="ECO:0000313" key="3">
    <source>
        <dbReference type="Proteomes" id="UP001519287"/>
    </source>
</evidence>